<evidence type="ECO:0000256" key="4">
    <source>
        <dbReference type="ARBA" id="ARBA00038334"/>
    </source>
</evidence>
<evidence type="ECO:0000256" key="6">
    <source>
        <dbReference type="ARBA" id="ARBA00058358"/>
    </source>
</evidence>
<keyword evidence="3" id="KW-0378">Hydrolase</keyword>
<dbReference type="EMBL" id="CM010717">
    <property type="protein sequence ID" value="RZC53112.1"/>
    <property type="molecule type" value="Genomic_DNA"/>
</dbReference>
<dbReference type="PANTHER" id="PTHR43329">
    <property type="entry name" value="EPOXIDE HYDROLASE"/>
    <property type="match status" value="1"/>
</dbReference>
<proteinExistence type="inferred from homology"/>
<dbReference type="PRINTS" id="PR00111">
    <property type="entry name" value="ABHYDROLASE"/>
</dbReference>
<sequence length="316" mass="35060">MDMDGIEHKMVVVNGINMHIAEKGEGPVILFLHGFPELWYAWKKQIIGLASSGYRAVAPDLRGYGDTDAPSSFTKYTTLHIVGDLIALIDSLGLDQVFVVGHDWGASIAWALCLYRPDRVKALVNMSIAFTPRNPSAKPTDRLRAAFGNEYYMIRFQEPGVMEADFVTVGAENVVKKLLTSTSPMIPTDIGLWGPPNTEITLPPWLSQEDVDYYATKFGEKGFTGGLNYYRSLDLNWELTAAWTGAKVQVPVKFIVGENDLSYNNAPTKAYIHGGGLKKDVPLLEEVVVMKGVGHFINLEKPDEINKHISDFFGKF</sequence>
<feature type="domain" description="AB hydrolase-1" evidence="8">
    <location>
        <begin position="27"/>
        <end position="148"/>
    </location>
</feature>
<evidence type="ECO:0000256" key="5">
    <source>
        <dbReference type="ARBA" id="ARBA00051067"/>
    </source>
</evidence>
<evidence type="ECO:0000256" key="2">
    <source>
        <dbReference type="ARBA" id="ARBA00013006"/>
    </source>
</evidence>
<evidence type="ECO:0000313" key="10">
    <source>
        <dbReference type="Proteomes" id="UP000316621"/>
    </source>
</evidence>
<evidence type="ECO:0000259" key="8">
    <source>
        <dbReference type="Pfam" id="PF00561"/>
    </source>
</evidence>
<dbReference type="InterPro" id="IPR029058">
    <property type="entry name" value="AB_hydrolase_fold"/>
</dbReference>
<dbReference type="STRING" id="3469.A0A4Y7IZC7"/>
<comment type="function">
    <text evidence="6">Epoxide hydrolase involved in the biosynthesis of cucurbitacin and mogroside tetracyclic triterpene natural products (e.g. siamenoside I and mogrosides IV, V and VI). Cucurbitacins have cytotoxic properties and exhibit deterrent taste as a defense barrier against herbivores. Mogrosides are nonsugar highly oxygenated compounds used as high-intensity zero-calorie sweeteners; they also possess pharmacological properties such as regulating immunity, lowering blood sugar and lipid levels, protecting the liver, and acting as antioxidants and antitumor agents. Catalyzes the hydrolysis of aromatic epoxide-containing substrates, such as the conversion of 24,25-epoxycucurbitadienol to 24,25-dihydroxycucurbitadienol.</text>
</comment>
<reference evidence="9 10" key="1">
    <citation type="journal article" date="2018" name="Science">
        <title>The opium poppy genome and morphinan production.</title>
        <authorList>
            <person name="Guo L."/>
            <person name="Winzer T."/>
            <person name="Yang X."/>
            <person name="Li Y."/>
            <person name="Ning Z."/>
            <person name="He Z."/>
            <person name="Teodor R."/>
            <person name="Lu Y."/>
            <person name="Bowser T.A."/>
            <person name="Graham I.A."/>
            <person name="Ye K."/>
        </authorList>
    </citation>
    <scope>NUCLEOTIDE SEQUENCE [LARGE SCALE GENOMIC DNA]</scope>
    <source>
        <strain evidence="10">cv. HN1</strain>
        <tissue evidence="9">Leaves</tissue>
    </source>
</reference>
<dbReference type="Proteomes" id="UP000316621">
    <property type="component" value="Chromosome 3"/>
</dbReference>
<dbReference type="EC" id="3.3.2.10" evidence="2"/>
<keyword evidence="10" id="KW-1185">Reference proteome</keyword>
<dbReference type="Gene3D" id="3.40.50.1820">
    <property type="entry name" value="alpha/beta hydrolase"/>
    <property type="match status" value="1"/>
</dbReference>
<protein>
    <recommendedName>
        <fullName evidence="2">soluble epoxide hydrolase</fullName>
        <ecNumber evidence="2">3.3.2.10</ecNumber>
    </recommendedName>
</protein>
<accession>A0A4Y7IZC7</accession>
<name>A0A4Y7IZC7_PAPSO</name>
<organism evidence="9 10">
    <name type="scientific">Papaver somniferum</name>
    <name type="common">Opium poppy</name>
    <dbReference type="NCBI Taxonomy" id="3469"/>
    <lineage>
        <taxon>Eukaryota</taxon>
        <taxon>Viridiplantae</taxon>
        <taxon>Streptophyta</taxon>
        <taxon>Embryophyta</taxon>
        <taxon>Tracheophyta</taxon>
        <taxon>Spermatophyta</taxon>
        <taxon>Magnoliopsida</taxon>
        <taxon>Ranunculales</taxon>
        <taxon>Papaveraceae</taxon>
        <taxon>Papaveroideae</taxon>
        <taxon>Papaver</taxon>
    </lineage>
</organism>
<evidence type="ECO:0000313" key="9">
    <source>
        <dbReference type="EMBL" id="RZC53112.1"/>
    </source>
</evidence>
<gene>
    <name evidence="9" type="ORF">C5167_011962</name>
</gene>
<comment type="catalytic activity">
    <reaction evidence="5">
        <text>an epoxide + H2O = an ethanediol</text>
        <dbReference type="Rhea" id="RHEA:19037"/>
        <dbReference type="ChEBI" id="CHEBI:15377"/>
        <dbReference type="ChEBI" id="CHEBI:32955"/>
        <dbReference type="ChEBI" id="CHEBI:140594"/>
        <dbReference type="EC" id="3.3.2.10"/>
    </reaction>
    <physiologicalReaction direction="left-to-right" evidence="5">
        <dbReference type="Rhea" id="RHEA:19038"/>
    </physiologicalReaction>
</comment>
<dbReference type="GO" id="GO:0004301">
    <property type="term" value="F:epoxide hydrolase activity"/>
    <property type="evidence" value="ECO:0007669"/>
    <property type="project" value="UniProtKB-EC"/>
</dbReference>
<dbReference type="SUPFAM" id="SSF53474">
    <property type="entry name" value="alpha/beta-Hydrolases"/>
    <property type="match status" value="1"/>
</dbReference>
<evidence type="ECO:0000256" key="1">
    <source>
        <dbReference type="ARBA" id="ARBA00004721"/>
    </source>
</evidence>
<dbReference type="OMA" id="HNTTHIQ"/>
<comment type="pathway">
    <text evidence="1">Secondary metabolite biosynthesis; terpenoid biosynthesis.</text>
</comment>
<dbReference type="FunFam" id="3.40.50.1820:FF:000161">
    <property type="entry name" value="Epoxide hydrolase"/>
    <property type="match status" value="1"/>
</dbReference>
<dbReference type="OrthoDB" id="7130006at2759"/>
<evidence type="ECO:0000256" key="7">
    <source>
        <dbReference type="ARBA" id="ARBA00093212"/>
    </source>
</evidence>
<dbReference type="AlphaFoldDB" id="A0A4Y7IZC7"/>
<dbReference type="Gramene" id="RZC53112">
    <property type="protein sequence ID" value="RZC53112"/>
    <property type="gene ID" value="C5167_011962"/>
</dbReference>
<evidence type="ECO:0000256" key="3">
    <source>
        <dbReference type="ARBA" id="ARBA00022801"/>
    </source>
</evidence>
<dbReference type="Pfam" id="PF00561">
    <property type="entry name" value="Abhydrolase_1"/>
    <property type="match status" value="1"/>
</dbReference>
<dbReference type="PRINTS" id="PR00412">
    <property type="entry name" value="EPOXHYDRLASE"/>
</dbReference>
<dbReference type="InterPro" id="IPR000639">
    <property type="entry name" value="Epox_hydrolase-like"/>
</dbReference>
<comment type="similarity">
    <text evidence="4">Belongs to the AB hydrolase superfamily. Epoxide hydrolase family.</text>
</comment>
<dbReference type="InterPro" id="IPR000073">
    <property type="entry name" value="AB_hydrolase_1"/>
</dbReference>
<comment type="catalytic activity">
    <reaction evidence="7">
        <text>(24S)-24,25-epoxycucurbitadienol + H2O = (24R)-24,25-dihydroxycucurbitadienol</text>
        <dbReference type="Rhea" id="RHEA:81855"/>
        <dbReference type="ChEBI" id="CHEBI:15377"/>
        <dbReference type="ChEBI" id="CHEBI:229949"/>
        <dbReference type="ChEBI" id="CHEBI:229950"/>
    </reaction>
    <physiologicalReaction direction="left-to-right" evidence="7">
        <dbReference type="Rhea" id="RHEA:81856"/>
    </physiologicalReaction>
</comment>